<reference evidence="2 3" key="1">
    <citation type="submission" date="2019-07" db="EMBL/GenBank/DDBJ databases">
        <authorList>
            <person name="Hibberd C M."/>
            <person name="Gehrig L. J."/>
            <person name="Chang H.-W."/>
            <person name="Venkatesh S."/>
        </authorList>
    </citation>
    <scope>NUCLEOTIDE SEQUENCE [LARGE SCALE GENOMIC DNA]</scope>
    <source>
        <strain evidence="2">Bifidobacterium_longum_subsp_infantis_JG_Bg463</strain>
    </source>
</reference>
<sequence length="537" mass="57157">MTGFVGRVDAFRPAQERVGQVGDPVLGPVYRRVASPVGQDGPAHDHVAIAADLEIDLASVVRPGFQARPAGNVVEEVDASGRGAHRERARQGRRPVRADVRLDLLPAGHLILLVAVEVHPHVVVGDGRPVDRLRRVDPVRHVHPRILACVLPRMVGYVAGRALVRMAGENPRIGLPDHVRPPVRVRDLEIPVGDGPDRGLVGGHAGHGGRARLPYGVQAVALGGGPVRGVRTPVLAADARAGAHQADVLPVDAHAGVGDHDARVEHATDGGDLHVGQAFQIDERDGPALPVADRQPCDRADQHERPEPVLAAEREIVAGARRLRGDGAEREAALFGFGAGHGQMVVRGDQMHALRHAVHAVLALTARGERQEAGQEGLQVRQALLKPSVGRIVVVGQGEQVAHQVAHLVLGAHGGRLGEQVEAHGRGLVAEMLHEVLGERAFAGAARPLVHVRAFRMAAEERGGERALQVEGAVRVMAGPLVEDPSGLVRELRGLFARASGLHRVGHGLVDPVRRHLLERGLPEIRFPAFEVFRAGP</sequence>
<feature type="compositionally biased region" description="Basic and acidic residues" evidence="1">
    <location>
        <begin position="295"/>
        <end position="305"/>
    </location>
</feature>
<evidence type="ECO:0000313" key="3">
    <source>
        <dbReference type="Proteomes" id="UP000345266"/>
    </source>
</evidence>
<dbReference type="AlphaFoldDB" id="A0A564W247"/>
<protein>
    <submittedName>
        <fullName evidence="2">Uncharacterized protein</fullName>
    </submittedName>
</protein>
<evidence type="ECO:0000256" key="1">
    <source>
        <dbReference type="SAM" id="MobiDB-lite"/>
    </source>
</evidence>
<dbReference type="EMBL" id="CABHNT010000063">
    <property type="protein sequence ID" value="VUX38680.1"/>
    <property type="molecule type" value="Genomic_DNA"/>
</dbReference>
<dbReference type="Proteomes" id="UP000345266">
    <property type="component" value="Unassembled WGS sequence"/>
</dbReference>
<name>A0A564W247_BIFLI</name>
<feature type="region of interest" description="Disordered" evidence="1">
    <location>
        <begin position="284"/>
        <end position="305"/>
    </location>
</feature>
<proteinExistence type="predicted"/>
<gene>
    <name evidence="2" type="ORF">BLJG463_02424</name>
</gene>
<organism evidence="2 3">
    <name type="scientific">Bifidobacterium longum subsp. infantis</name>
    <dbReference type="NCBI Taxonomy" id="1682"/>
    <lineage>
        <taxon>Bacteria</taxon>
        <taxon>Bacillati</taxon>
        <taxon>Actinomycetota</taxon>
        <taxon>Actinomycetes</taxon>
        <taxon>Bifidobacteriales</taxon>
        <taxon>Bifidobacteriaceae</taxon>
        <taxon>Bifidobacterium</taxon>
    </lineage>
</organism>
<accession>A0A564W247</accession>
<evidence type="ECO:0000313" key="2">
    <source>
        <dbReference type="EMBL" id="VUX38680.1"/>
    </source>
</evidence>